<organism evidence="2">
    <name type="scientific">uncultured Gemmatimonadaceae bacterium</name>
    <dbReference type="NCBI Taxonomy" id="246130"/>
    <lineage>
        <taxon>Bacteria</taxon>
        <taxon>Pseudomonadati</taxon>
        <taxon>Gemmatimonadota</taxon>
        <taxon>Gemmatimonadia</taxon>
        <taxon>Gemmatimonadales</taxon>
        <taxon>Gemmatimonadaceae</taxon>
        <taxon>environmental samples</taxon>
    </lineage>
</organism>
<sequence length="33" mass="3707">MCRTREPGAGSREGVMAGLTDRPFERDAEELLR</sequence>
<feature type="non-terminal residue" evidence="2">
    <location>
        <position position="33"/>
    </location>
</feature>
<proteinExistence type="predicted"/>
<feature type="compositionally biased region" description="Basic and acidic residues" evidence="1">
    <location>
        <begin position="22"/>
        <end position="33"/>
    </location>
</feature>
<accession>A0A6J4LAV2</accession>
<protein>
    <submittedName>
        <fullName evidence="2">Uncharacterized protein</fullName>
    </submittedName>
</protein>
<gene>
    <name evidence="2" type="ORF">AVDCRST_MAG40-1751</name>
</gene>
<evidence type="ECO:0000313" key="2">
    <source>
        <dbReference type="EMBL" id="CAA9327268.1"/>
    </source>
</evidence>
<reference evidence="2" key="1">
    <citation type="submission" date="2020-02" db="EMBL/GenBank/DDBJ databases">
        <authorList>
            <person name="Meier V. D."/>
        </authorList>
    </citation>
    <scope>NUCLEOTIDE SEQUENCE</scope>
    <source>
        <strain evidence="2">AVDCRST_MAG40</strain>
    </source>
</reference>
<dbReference type="AlphaFoldDB" id="A0A6J4LAV2"/>
<feature type="region of interest" description="Disordered" evidence="1">
    <location>
        <begin position="1"/>
        <end position="33"/>
    </location>
</feature>
<dbReference type="EMBL" id="CADCTX010000544">
    <property type="protein sequence ID" value="CAA9327268.1"/>
    <property type="molecule type" value="Genomic_DNA"/>
</dbReference>
<name>A0A6J4LAV2_9BACT</name>
<evidence type="ECO:0000256" key="1">
    <source>
        <dbReference type="SAM" id="MobiDB-lite"/>
    </source>
</evidence>